<dbReference type="GO" id="GO:0045214">
    <property type="term" value="P:sarcomere organization"/>
    <property type="evidence" value="ECO:0007669"/>
    <property type="project" value="TreeGrafter"/>
</dbReference>
<proteinExistence type="predicted"/>
<keyword evidence="7" id="KW-1185">Reference proteome</keyword>
<dbReference type="SMART" id="SM00408">
    <property type="entry name" value="IGc2"/>
    <property type="match status" value="1"/>
</dbReference>
<dbReference type="FunFam" id="2.60.40.10:FF:000179">
    <property type="entry name" value="Myomesin 2"/>
    <property type="match status" value="1"/>
</dbReference>
<feature type="domain" description="Fibronectin type-III" evidence="5">
    <location>
        <begin position="397"/>
        <end position="491"/>
    </location>
</feature>
<dbReference type="PROSITE" id="PS50835">
    <property type="entry name" value="IG_LIKE"/>
    <property type="match status" value="4"/>
</dbReference>
<dbReference type="FunFam" id="2.60.40.10:FF:000197">
    <property type="entry name" value="Myomesin 1"/>
    <property type="match status" value="1"/>
</dbReference>
<dbReference type="Pfam" id="PF07679">
    <property type="entry name" value="I-set"/>
    <property type="match status" value="2"/>
</dbReference>
<dbReference type="SUPFAM" id="SSF49265">
    <property type="entry name" value="Fibronectin type III"/>
    <property type="match status" value="3"/>
</dbReference>
<feature type="chain" id="PRO_5025479221" evidence="3">
    <location>
        <begin position="17"/>
        <end position="1334"/>
    </location>
</feature>
<feature type="domain" description="Ig-like" evidence="4">
    <location>
        <begin position="1184"/>
        <end position="1290"/>
    </location>
</feature>
<name>A0A671PBC3_9TELE</name>
<dbReference type="InterPro" id="IPR003599">
    <property type="entry name" value="Ig_sub"/>
</dbReference>
<dbReference type="GO" id="GO:0031430">
    <property type="term" value="C:M band"/>
    <property type="evidence" value="ECO:0007669"/>
    <property type="project" value="TreeGrafter"/>
</dbReference>
<dbReference type="Pfam" id="PF00041">
    <property type="entry name" value="fn3"/>
    <property type="match status" value="5"/>
</dbReference>
<dbReference type="FunFam" id="2.60.40.10:FF:000124">
    <property type="entry name" value="Myomesin 1"/>
    <property type="match status" value="1"/>
</dbReference>
<feature type="domain" description="Fibronectin type-III" evidence="5">
    <location>
        <begin position="500"/>
        <end position="593"/>
    </location>
</feature>
<dbReference type="Proteomes" id="UP000472260">
    <property type="component" value="Unassembled WGS sequence"/>
</dbReference>
<reference evidence="6" key="1">
    <citation type="submission" date="2025-08" db="UniProtKB">
        <authorList>
            <consortium name="Ensembl"/>
        </authorList>
    </citation>
    <scope>IDENTIFICATION</scope>
</reference>
<dbReference type="Ensembl" id="ENSSANT00000059640.1">
    <property type="protein sequence ID" value="ENSSANP00000056052.1"/>
    <property type="gene ID" value="ENSSANG00000027385.1"/>
</dbReference>
<dbReference type="PANTHER" id="PTHR13817">
    <property type="entry name" value="TITIN"/>
    <property type="match status" value="1"/>
</dbReference>
<dbReference type="InterPro" id="IPR007110">
    <property type="entry name" value="Ig-like_dom"/>
</dbReference>
<evidence type="ECO:0000313" key="6">
    <source>
        <dbReference type="Ensembl" id="ENSSANP00000056052.1"/>
    </source>
</evidence>
<dbReference type="InterPro" id="IPR003598">
    <property type="entry name" value="Ig_sub2"/>
</dbReference>
<dbReference type="CDD" id="cd00063">
    <property type="entry name" value="FN3"/>
    <property type="match status" value="5"/>
</dbReference>
<feature type="domain" description="Ig-like" evidence="4">
    <location>
        <begin position="787"/>
        <end position="886"/>
    </location>
</feature>
<keyword evidence="1" id="KW-0677">Repeat</keyword>
<dbReference type="InterPro" id="IPR003961">
    <property type="entry name" value="FN3_dom"/>
</dbReference>
<accession>A0A671PBC3</accession>
<keyword evidence="3" id="KW-0732">Signal</keyword>
<feature type="domain" description="Ig-like" evidence="4">
    <location>
        <begin position="1108"/>
        <end position="1178"/>
    </location>
</feature>
<dbReference type="FunFam" id="2.60.40.10:FF:000222">
    <property type="entry name" value="Myomesin 1"/>
    <property type="match status" value="1"/>
</dbReference>
<dbReference type="SMART" id="SM00060">
    <property type="entry name" value="FN3"/>
    <property type="match status" value="5"/>
</dbReference>
<keyword evidence="2" id="KW-0393">Immunoglobulin domain</keyword>
<dbReference type="InterPro" id="IPR013098">
    <property type="entry name" value="Ig_I-set"/>
</dbReference>
<dbReference type="PANTHER" id="PTHR13817:SF182">
    <property type="entry name" value="MYOMESIN-2"/>
    <property type="match status" value="1"/>
</dbReference>
<dbReference type="InterPro" id="IPR036179">
    <property type="entry name" value="Ig-like_dom_sf"/>
</dbReference>
<dbReference type="SMART" id="SM00409">
    <property type="entry name" value="IG"/>
    <property type="match status" value="3"/>
</dbReference>
<dbReference type="PROSITE" id="PS50853">
    <property type="entry name" value="FN3"/>
    <property type="match status" value="5"/>
</dbReference>
<dbReference type="InterPro" id="IPR013783">
    <property type="entry name" value="Ig-like_fold"/>
</dbReference>
<protein>
    <submittedName>
        <fullName evidence="6">Myomesin-2-like</fullName>
    </submittedName>
</protein>
<sequence length="1334" mass="149175">MFLFQVLFLGLPNMAAVVTRHKHFGQEYLSTESKYVVREYSRTYIFSTDFLMIQQHNYLFVSFHQVEKKMPEKYIREESMIRGPKFVVRLRSHTVYENSAIKLFCTVEGYPTPQVKCRVLIEVVDTSSNSHGQASSQASIIVKSKTFSPVFWNLIMHRTKWLFMSICMTHFTPISFPESSDYTFQICSLFYKRNSFICSPLIPHVVFLGPPEHLLKESRWVKIESGGGVAKLTLTQLAKDDEGLYTLRMVTKGGDAVHRAYVFVDGKLFQAPGAPMDIKIHDANRDYVIVSWKPPNTTTEGPIVGYFVDRCEVGTENWVQCNDSPAKSCKYPVQGLFEGHSYYFRVRAINSRGIGRPSRMSEPIASLDPTEFERLHGELDIVTYYDDLEAEGKAPGTPSKVCASETDRTYVVLSWVPPVYHNKAPMWYYIEKLQVGAGSWQRVNTKVPIRSPRYAVFDLLEGKDYQFRVLSANMYGVSEPSEPSICSDFDFCVHSGVPSAPGQVIATRETDTSVLIQWAPPKDPNNLIGYYIDSCVKGSKDWTSANHKPHKQTRFVVHGLTTGETYVFRVQAINELGLSDESQESAPLSVRAALKLPSSPYDISLLYCDGESMVLNWKLPIHSGGAEVTDYYIDKCNVAKKTWKEVNIPPIKERLNKTGGLTAGSVYQFRVYGANLIGLGDASTPSAPFRCEAWTMPEPGPTYDVTFTEVRDDSVVVEWKASVYSGASAITGYFVEKSKKGSNTWSKVSESSVNHCYLKVKGLETGESYVFRVQAENAQGIGVASTPSDPVCIKALPGTQEIKCGVDEESGDIYLSFESCQMMEKSKFAWKKSYQEITDFSKGIVVKTSGSHSTLLFKNPDKEDLGTYSVSVTHTDGASASYKILAEGELEKMLALSYDIRNPIIPLKTELAYKILERGRMRFWLQAEGISSAVTYKFFANNKELVNCEQTKMSHDAATGIIEMVMDHFTDDSEGTFTVQIQDGRAKAQSSLVLIGDAFKAALAEAEYQRREYIRVKEGPHFMEFLSTQIGDNASVTLVCKVANLKKDSVFQWYKDDVEVIPEVPFSKKDVGLYKATITDDRGQDVSQIDVSGKAFDDIINELSHISGSSASELSIQCTAEGIMLQCHMKYYTEEMKIHWKQKDSKISASERMRIGGNPAMATLEIVETTDKDKGMYTIEIVDPEKTHSRTLDLSGEHRGKVVGGLPDVVTIMEKKTLSLTCTVCGDPKPLVSWSKNDQELELSDQYVIAMDSGKFASLTIKGVSLEDSGKYTMTVLNKYGGESVDIIVSVYKHGDKIPDIKPTPSPKRIMPPTHQCHCFTAIQNLSSTASWDS</sequence>
<dbReference type="SUPFAM" id="SSF48726">
    <property type="entry name" value="Immunoglobulin"/>
    <property type="match status" value="4"/>
</dbReference>
<dbReference type="PRINTS" id="PR00014">
    <property type="entry name" value="FNTYPEIII"/>
</dbReference>
<feature type="domain" description="Ig-like" evidence="4">
    <location>
        <begin position="1020"/>
        <end position="1092"/>
    </location>
</feature>
<dbReference type="InterPro" id="IPR036116">
    <property type="entry name" value="FN3_sf"/>
</dbReference>
<gene>
    <name evidence="6" type="primary">LOC107660212</name>
</gene>
<evidence type="ECO:0000256" key="2">
    <source>
        <dbReference type="ARBA" id="ARBA00023319"/>
    </source>
</evidence>
<dbReference type="FunFam" id="2.60.40.10:FF:000029">
    <property type="entry name" value="Myomesin 1"/>
    <property type="match status" value="3"/>
</dbReference>
<evidence type="ECO:0000259" key="4">
    <source>
        <dbReference type="PROSITE" id="PS50835"/>
    </source>
</evidence>
<reference evidence="6" key="2">
    <citation type="submission" date="2025-09" db="UniProtKB">
        <authorList>
            <consortium name="Ensembl"/>
        </authorList>
    </citation>
    <scope>IDENTIFICATION</scope>
</reference>
<evidence type="ECO:0000256" key="1">
    <source>
        <dbReference type="ARBA" id="ARBA00022737"/>
    </source>
</evidence>
<dbReference type="FunFam" id="2.60.40.10:FF:000192">
    <property type="entry name" value="Myomesin 1"/>
    <property type="match status" value="1"/>
</dbReference>
<evidence type="ECO:0000259" key="5">
    <source>
        <dbReference type="PROSITE" id="PS50853"/>
    </source>
</evidence>
<organism evidence="6 7">
    <name type="scientific">Sinocyclocheilus anshuiensis</name>
    <dbReference type="NCBI Taxonomy" id="1608454"/>
    <lineage>
        <taxon>Eukaryota</taxon>
        <taxon>Metazoa</taxon>
        <taxon>Chordata</taxon>
        <taxon>Craniata</taxon>
        <taxon>Vertebrata</taxon>
        <taxon>Euteleostomi</taxon>
        <taxon>Actinopterygii</taxon>
        <taxon>Neopterygii</taxon>
        <taxon>Teleostei</taxon>
        <taxon>Ostariophysi</taxon>
        <taxon>Cypriniformes</taxon>
        <taxon>Cyprinidae</taxon>
        <taxon>Cyprininae</taxon>
        <taxon>Sinocyclocheilus</taxon>
    </lineage>
</organism>
<dbReference type="Gene3D" id="2.60.40.10">
    <property type="entry name" value="Immunoglobulins"/>
    <property type="match status" value="10"/>
</dbReference>
<dbReference type="InterPro" id="IPR050964">
    <property type="entry name" value="Striated_Muscle_Regulatory"/>
</dbReference>
<feature type="signal peptide" evidence="3">
    <location>
        <begin position="1"/>
        <end position="16"/>
    </location>
</feature>
<feature type="domain" description="Fibronectin type-III" evidence="5">
    <location>
        <begin position="599"/>
        <end position="698"/>
    </location>
</feature>
<evidence type="ECO:0000256" key="3">
    <source>
        <dbReference type="SAM" id="SignalP"/>
    </source>
</evidence>
<evidence type="ECO:0000313" key="7">
    <source>
        <dbReference type="Proteomes" id="UP000472260"/>
    </source>
</evidence>
<feature type="domain" description="Fibronectin type-III" evidence="5">
    <location>
        <begin position="274"/>
        <end position="369"/>
    </location>
</feature>
<feature type="domain" description="Fibronectin type-III" evidence="5">
    <location>
        <begin position="701"/>
        <end position="798"/>
    </location>
</feature>